<evidence type="ECO:0000313" key="1">
    <source>
        <dbReference type="EMBL" id="MFD3264013.1"/>
    </source>
</evidence>
<reference evidence="1 2" key="1">
    <citation type="submission" date="2022-09" db="EMBL/GenBank/DDBJ databases">
        <title>New species of Phenylobacterium.</title>
        <authorList>
            <person name="Mieszkin S."/>
        </authorList>
    </citation>
    <scope>NUCLEOTIDE SEQUENCE [LARGE SCALE GENOMIC DNA]</scope>
    <source>
        <strain evidence="1 2">HK31-G</strain>
    </source>
</reference>
<dbReference type="EMBL" id="JAOTJD010000013">
    <property type="protein sequence ID" value="MFD3264013.1"/>
    <property type="molecule type" value="Genomic_DNA"/>
</dbReference>
<proteinExistence type="predicted"/>
<evidence type="ECO:0000313" key="2">
    <source>
        <dbReference type="Proteomes" id="UP001598130"/>
    </source>
</evidence>
<comment type="caution">
    <text evidence="1">The sequence shown here is derived from an EMBL/GenBank/DDBJ whole genome shotgun (WGS) entry which is preliminary data.</text>
</comment>
<organism evidence="1 2">
    <name type="scientific">Phenylobacterium ferrooxidans</name>
    <dbReference type="NCBI Taxonomy" id="2982689"/>
    <lineage>
        <taxon>Bacteria</taxon>
        <taxon>Pseudomonadati</taxon>
        <taxon>Pseudomonadota</taxon>
        <taxon>Alphaproteobacteria</taxon>
        <taxon>Caulobacterales</taxon>
        <taxon>Caulobacteraceae</taxon>
        <taxon>Phenylobacterium</taxon>
    </lineage>
</organism>
<sequence>MTRISRQELFEKVWAAPVSKVAAEFGLSDNGLRKICGRHDIPLPSRGYWAQVHAGRVFPRPTLRQVKHSSLEEVAFEGAPLPPLVVAALTEAKERLAAVVPKSPEQKAVEVPPSAIADDAPQFAECELSDSSAEHPKLLPTRKALVRAKPDGRGFVHAEGRGVLPVVVGPQSIERMLDWLGQFLRFAETQGARLDRKEERAIFIVDEEEIAFRIEEKPERTPHTPTSAQLAEKAKWGHIYSASWTPWPKYDHSPSGKLSLVIEVHGASGLRSTFSETATRSLADMSGDFLAACIARAALIKDNRRKAEIARMEAEAAQRRQERVKAFEQREERRERFVELIADKLQERARLCAVLEHAEQPSAEESERLDTMVAWVRRRLAELDALLSPTFLDISARYAKVDFDEARAAARPTEPSWYYPRAIELQLWRIDEEAGNAHSQSPYEWRRDRGLIADVEERRGTAAGED</sequence>
<dbReference type="RefSeq" id="WP_377369365.1">
    <property type="nucleotide sequence ID" value="NZ_JAOTJD010000013.1"/>
</dbReference>
<name>A0ABW6CT16_9CAUL</name>
<keyword evidence="2" id="KW-1185">Reference proteome</keyword>
<gene>
    <name evidence="1" type="ORF">OCL97_08575</name>
</gene>
<protein>
    <submittedName>
        <fullName evidence="1">Uncharacterized protein</fullName>
    </submittedName>
</protein>
<dbReference type="Proteomes" id="UP001598130">
    <property type="component" value="Unassembled WGS sequence"/>
</dbReference>
<accession>A0ABW6CT16</accession>